<sequence length="89" mass="10216">MKVLWRTLKGPNAIQEDSLLLKKGLLKIRAGKDKGIPFPCIESKSAGQIKSDLPRKELNNALKPVRYMNMIKKEWRLESVVEQLGDWNI</sequence>
<evidence type="ECO:0000313" key="1">
    <source>
        <dbReference type="EMBL" id="GCB83149.1"/>
    </source>
</evidence>
<keyword evidence="2" id="KW-1185">Reference proteome</keyword>
<name>A0A401QCN6_SCYTO</name>
<accession>A0A401QCN6</accession>
<protein>
    <submittedName>
        <fullName evidence="1">Uncharacterized protein</fullName>
    </submittedName>
</protein>
<dbReference type="AlphaFoldDB" id="A0A401QCN6"/>
<comment type="caution">
    <text evidence="1">The sequence shown here is derived from an EMBL/GenBank/DDBJ whole genome shotgun (WGS) entry which is preliminary data.</text>
</comment>
<gene>
    <name evidence="1" type="ORF">scyTo_0023418</name>
</gene>
<dbReference type="Proteomes" id="UP000288216">
    <property type="component" value="Unassembled WGS sequence"/>
</dbReference>
<dbReference type="EMBL" id="BFAA01029156">
    <property type="protein sequence ID" value="GCB83149.1"/>
    <property type="molecule type" value="Genomic_DNA"/>
</dbReference>
<evidence type="ECO:0000313" key="2">
    <source>
        <dbReference type="Proteomes" id="UP000288216"/>
    </source>
</evidence>
<proteinExistence type="predicted"/>
<organism evidence="1 2">
    <name type="scientific">Scyliorhinus torazame</name>
    <name type="common">Cloudy catshark</name>
    <name type="synonym">Catulus torazame</name>
    <dbReference type="NCBI Taxonomy" id="75743"/>
    <lineage>
        <taxon>Eukaryota</taxon>
        <taxon>Metazoa</taxon>
        <taxon>Chordata</taxon>
        <taxon>Craniata</taxon>
        <taxon>Vertebrata</taxon>
        <taxon>Chondrichthyes</taxon>
        <taxon>Elasmobranchii</taxon>
        <taxon>Galeomorphii</taxon>
        <taxon>Galeoidea</taxon>
        <taxon>Carcharhiniformes</taxon>
        <taxon>Scyliorhinidae</taxon>
        <taxon>Scyliorhinus</taxon>
    </lineage>
</organism>
<reference evidence="1 2" key="1">
    <citation type="journal article" date="2018" name="Nat. Ecol. Evol.">
        <title>Shark genomes provide insights into elasmobranch evolution and the origin of vertebrates.</title>
        <authorList>
            <person name="Hara Y"/>
            <person name="Yamaguchi K"/>
            <person name="Onimaru K"/>
            <person name="Kadota M"/>
            <person name="Koyanagi M"/>
            <person name="Keeley SD"/>
            <person name="Tatsumi K"/>
            <person name="Tanaka K"/>
            <person name="Motone F"/>
            <person name="Kageyama Y"/>
            <person name="Nozu R"/>
            <person name="Adachi N"/>
            <person name="Nishimura O"/>
            <person name="Nakagawa R"/>
            <person name="Tanegashima C"/>
            <person name="Kiyatake I"/>
            <person name="Matsumoto R"/>
            <person name="Murakumo K"/>
            <person name="Nishida K"/>
            <person name="Terakita A"/>
            <person name="Kuratani S"/>
            <person name="Sato K"/>
            <person name="Hyodo S Kuraku.S."/>
        </authorList>
    </citation>
    <scope>NUCLEOTIDE SEQUENCE [LARGE SCALE GENOMIC DNA]</scope>
</reference>